<dbReference type="PROSITE" id="PS01129">
    <property type="entry name" value="PSI_RLU"/>
    <property type="match status" value="1"/>
</dbReference>
<evidence type="ECO:0000256" key="4">
    <source>
        <dbReference type="ARBA" id="ARBA00037670"/>
    </source>
</evidence>
<feature type="compositionally biased region" description="Basic and acidic residues" evidence="10">
    <location>
        <begin position="106"/>
        <end position="115"/>
    </location>
</feature>
<evidence type="ECO:0000256" key="6">
    <source>
        <dbReference type="ARBA" id="ARBA00040675"/>
    </source>
</evidence>
<name>A0A1L3GR00_9BACT</name>
<comment type="catalytic activity">
    <reaction evidence="3">
        <text>uridine(65) in tRNA = pseudouridine(65) in tRNA</text>
        <dbReference type="Rhea" id="RHEA:42536"/>
        <dbReference type="Rhea" id="RHEA-COMP:10103"/>
        <dbReference type="Rhea" id="RHEA-COMP:10104"/>
        <dbReference type="ChEBI" id="CHEBI:65314"/>
        <dbReference type="ChEBI" id="CHEBI:65315"/>
        <dbReference type="EC" id="5.4.99.26"/>
    </reaction>
</comment>
<dbReference type="Pfam" id="PF00849">
    <property type="entry name" value="PseudoU_synth_2"/>
    <property type="match status" value="1"/>
</dbReference>
<sequence length="250" mass="28204">MDEALEILYRDEHLVAVNKPAGLLVHRSPIDRRETRFALQIVRNQLGKRVYPVHRLDKPTSGVLLFGLSSEAAHRTAEAFAGRQVSKKYLAVLRGYSAEQGTIDYPLRDEPDQRASKAPPVEARPSRTDFRRLATVELPIPVGRYPSSRYSLVEAQPLSGRRHQLRRHFKHLSHPIVGDTTHGNGDHNRFFRQQFDCHRLLLAAIELSFAHPYSGLPLTVQAPLADDFCSLLTSLGWNNVLPGAWLPAKE</sequence>
<evidence type="ECO:0000256" key="8">
    <source>
        <dbReference type="ARBA" id="ARBA00041975"/>
    </source>
</evidence>
<dbReference type="KEGG" id="pef:A7E78_11285"/>
<reference evidence="12 13" key="1">
    <citation type="journal article" date="2017" name="Genome Announc.">
        <title>Complete Genome Sequences of Two Acetylene-Fermenting Pelobacter acetylenicus Strains.</title>
        <authorList>
            <person name="Sutton J.M."/>
            <person name="Baesman S.M."/>
            <person name="Fierst J.L."/>
            <person name="Poret-Peterson A.T."/>
            <person name="Oremland R.S."/>
            <person name="Dunlap D.S."/>
            <person name="Akob D.M."/>
        </authorList>
    </citation>
    <scope>NUCLEOTIDE SEQUENCE [LARGE SCALE GENOMIC DNA]</scope>
    <source>
        <strain evidence="12 13">SFB93</strain>
    </source>
</reference>
<evidence type="ECO:0000256" key="1">
    <source>
        <dbReference type="ARBA" id="ARBA00022694"/>
    </source>
</evidence>
<dbReference type="InterPro" id="IPR006224">
    <property type="entry name" value="PsdUridine_synth_RluA-like_CS"/>
</dbReference>
<dbReference type="GO" id="GO:0160149">
    <property type="term" value="F:tRNA pseudouridine(65) synthase activity"/>
    <property type="evidence" value="ECO:0007669"/>
    <property type="project" value="UniProtKB-EC"/>
</dbReference>
<dbReference type="Proteomes" id="UP000182517">
    <property type="component" value="Chromosome"/>
</dbReference>
<evidence type="ECO:0000256" key="10">
    <source>
        <dbReference type="SAM" id="MobiDB-lite"/>
    </source>
</evidence>
<dbReference type="AlphaFoldDB" id="A0A1L3GR00"/>
<evidence type="ECO:0000256" key="2">
    <source>
        <dbReference type="ARBA" id="ARBA00023235"/>
    </source>
</evidence>
<proteinExistence type="predicted"/>
<evidence type="ECO:0000256" key="3">
    <source>
        <dbReference type="ARBA" id="ARBA00036607"/>
    </source>
</evidence>
<protein>
    <recommendedName>
        <fullName evidence="6">tRNA pseudouridine synthase C</fullName>
        <ecNumber evidence="5">5.4.99.26</ecNumber>
    </recommendedName>
    <alternativeName>
        <fullName evidence="8">tRNA pseudouridine(65) synthase</fullName>
    </alternativeName>
    <alternativeName>
        <fullName evidence="9">tRNA pseudouridylate synthase C</fullName>
    </alternativeName>
    <alternativeName>
        <fullName evidence="7">tRNA-uridine isomerase C</fullName>
    </alternativeName>
</protein>
<evidence type="ECO:0000256" key="9">
    <source>
        <dbReference type="ARBA" id="ARBA00043049"/>
    </source>
</evidence>
<dbReference type="InterPro" id="IPR050188">
    <property type="entry name" value="RluA_PseudoU_synthase"/>
</dbReference>
<dbReference type="SUPFAM" id="SSF55120">
    <property type="entry name" value="Pseudouridine synthase"/>
    <property type="match status" value="1"/>
</dbReference>
<dbReference type="Gene3D" id="3.30.2350.10">
    <property type="entry name" value="Pseudouridine synthase"/>
    <property type="match status" value="1"/>
</dbReference>
<dbReference type="GO" id="GO:0003723">
    <property type="term" value="F:RNA binding"/>
    <property type="evidence" value="ECO:0007669"/>
    <property type="project" value="InterPro"/>
</dbReference>
<evidence type="ECO:0000313" key="12">
    <source>
        <dbReference type="EMBL" id="APG28381.1"/>
    </source>
</evidence>
<organism evidence="12 13">
    <name type="scientific">Syntrophotalea acetylenivorans</name>
    <dbReference type="NCBI Taxonomy" id="1842532"/>
    <lineage>
        <taxon>Bacteria</taxon>
        <taxon>Pseudomonadati</taxon>
        <taxon>Thermodesulfobacteriota</taxon>
        <taxon>Desulfuromonadia</taxon>
        <taxon>Desulfuromonadales</taxon>
        <taxon>Syntrophotaleaceae</taxon>
        <taxon>Syntrophotalea</taxon>
    </lineage>
</organism>
<dbReference type="GO" id="GO:0000455">
    <property type="term" value="P:enzyme-directed rRNA pseudouridine synthesis"/>
    <property type="evidence" value="ECO:0007669"/>
    <property type="project" value="TreeGrafter"/>
</dbReference>
<dbReference type="STRING" id="1842532.A7E78_11285"/>
<keyword evidence="2" id="KW-0413">Isomerase</keyword>
<dbReference type="PANTHER" id="PTHR21600">
    <property type="entry name" value="MITOCHONDRIAL RNA PSEUDOURIDINE SYNTHASE"/>
    <property type="match status" value="1"/>
</dbReference>
<dbReference type="PANTHER" id="PTHR21600:SF56">
    <property type="entry name" value="TRNA PSEUDOURIDINE SYNTHASE C"/>
    <property type="match status" value="1"/>
</dbReference>
<dbReference type="EMBL" id="CP015519">
    <property type="protein sequence ID" value="APG28381.1"/>
    <property type="molecule type" value="Genomic_DNA"/>
</dbReference>
<dbReference type="InterPro" id="IPR006145">
    <property type="entry name" value="PsdUridine_synth_RsuA/RluA"/>
</dbReference>
<dbReference type="OrthoDB" id="128480at2"/>
<keyword evidence="13" id="KW-1185">Reference proteome</keyword>
<accession>A0A1L3GR00</accession>
<dbReference type="RefSeq" id="WP_072284410.1">
    <property type="nucleotide sequence ID" value="NZ_CP015519.1"/>
</dbReference>
<evidence type="ECO:0000313" key="13">
    <source>
        <dbReference type="Proteomes" id="UP000182517"/>
    </source>
</evidence>
<comment type="function">
    <text evidence="4">Responsible for synthesis of pseudouridine from uracil-65 in transfer RNAs.</text>
</comment>
<feature type="domain" description="Pseudouridine synthase RsuA/RluA-like" evidence="11">
    <location>
        <begin position="13"/>
        <end position="171"/>
    </location>
</feature>
<evidence type="ECO:0000256" key="7">
    <source>
        <dbReference type="ARBA" id="ARBA00041803"/>
    </source>
</evidence>
<dbReference type="GO" id="GO:0008033">
    <property type="term" value="P:tRNA processing"/>
    <property type="evidence" value="ECO:0007669"/>
    <property type="project" value="UniProtKB-KW"/>
</dbReference>
<dbReference type="EC" id="5.4.99.26" evidence="5"/>
<dbReference type="CDD" id="cd02563">
    <property type="entry name" value="PseudoU_synth_TruC"/>
    <property type="match status" value="1"/>
</dbReference>
<evidence type="ECO:0000256" key="5">
    <source>
        <dbReference type="ARBA" id="ARBA00038943"/>
    </source>
</evidence>
<feature type="region of interest" description="Disordered" evidence="10">
    <location>
        <begin position="103"/>
        <end position="125"/>
    </location>
</feature>
<keyword evidence="1" id="KW-0819">tRNA processing</keyword>
<gene>
    <name evidence="12" type="ORF">A7E78_11285</name>
</gene>
<evidence type="ECO:0000259" key="11">
    <source>
        <dbReference type="Pfam" id="PF00849"/>
    </source>
</evidence>
<dbReference type="InterPro" id="IPR020103">
    <property type="entry name" value="PsdUridine_synth_cat_dom_sf"/>
</dbReference>